<keyword evidence="1" id="KW-0812">Transmembrane</keyword>
<name>A0A2M7VBZ8_9BACT</name>
<dbReference type="AlphaFoldDB" id="A0A2M7VBZ8"/>
<keyword evidence="1" id="KW-0472">Membrane</keyword>
<reference evidence="3" key="1">
    <citation type="submission" date="2017-09" db="EMBL/GenBank/DDBJ databases">
        <title>Depth-based differentiation of microbial function through sediment-hosted aquifers and enrichment of novel symbionts in the deep terrestrial subsurface.</title>
        <authorList>
            <person name="Probst A.J."/>
            <person name="Ladd B."/>
            <person name="Jarett J.K."/>
            <person name="Geller-Mcgrath D.E."/>
            <person name="Sieber C.M.K."/>
            <person name="Emerson J.B."/>
            <person name="Anantharaman K."/>
            <person name="Thomas B.C."/>
            <person name="Malmstrom R."/>
            <person name="Stieglmeier M."/>
            <person name="Klingl A."/>
            <person name="Woyke T."/>
            <person name="Ryan C.M."/>
            <person name="Banfield J.F."/>
        </authorList>
    </citation>
    <scope>NUCLEOTIDE SEQUENCE [LARGE SCALE GENOMIC DNA]</scope>
</reference>
<comment type="caution">
    <text evidence="2">The sequence shown here is derived from an EMBL/GenBank/DDBJ whole genome shotgun (WGS) entry which is preliminary data.</text>
</comment>
<organism evidence="2 3">
    <name type="scientific">Candidatus Magasanikbacteria bacterium CG_4_10_14_0_2_um_filter_33_14</name>
    <dbReference type="NCBI Taxonomy" id="1974636"/>
    <lineage>
        <taxon>Bacteria</taxon>
        <taxon>Candidatus Magasanikiibacteriota</taxon>
    </lineage>
</organism>
<keyword evidence="1" id="KW-1133">Transmembrane helix</keyword>
<sequence>MKFGIVLDSKQNKGMLSLNSLNFIKVLVVIIFFVIAQPYLLKIFDYRKFDFLFLSLLVFILIFFIRHSVFFEDDFIVLGDGLNMMRKKIYFNEIKELIIDDTKMFHIILDEGKEFVFRVRRNSEYEDLRNQFYSVGLYKGDIRK</sequence>
<feature type="transmembrane region" description="Helical" evidence="1">
    <location>
        <begin position="21"/>
        <end position="40"/>
    </location>
</feature>
<protein>
    <submittedName>
        <fullName evidence="2">Uncharacterized protein</fullName>
    </submittedName>
</protein>
<proteinExistence type="predicted"/>
<gene>
    <name evidence="2" type="ORF">COX80_00415</name>
</gene>
<dbReference type="Proteomes" id="UP000231453">
    <property type="component" value="Unassembled WGS sequence"/>
</dbReference>
<evidence type="ECO:0000313" key="2">
    <source>
        <dbReference type="EMBL" id="PIZ96849.1"/>
    </source>
</evidence>
<evidence type="ECO:0000256" key="1">
    <source>
        <dbReference type="SAM" id="Phobius"/>
    </source>
</evidence>
<feature type="transmembrane region" description="Helical" evidence="1">
    <location>
        <begin position="46"/>
        <end position="65"/>
    </location>
</feature>
<dbReference type="EMBL" id="PFPL01000006">
    <property type="protein sequence ID" value="PIZ96849.1"/>
    <property type="molecule type" value="Genomic_DNA"/>
</dbReference>
<evidence type="ECO:0000313" key="3">
    <source>
        <dbReference type="Proteomes" id="UP000231453"/>
    </source>
</evidence>
<accession>A0A2M7VBZ8</accession>